<dbReference type="GO" id="GO:0006629">
    <property type="term" value="P:lipid metabolic process"/>
    <property type="evidence" value="ECO:0007669"/>
    <property type="project" value="InterPro"/>
</dbReference>
<proteinExistence type="predicted"/>
<dbReference type="Gene3D" id="3.40.50.1820">
    <property type="entry name" value="alpha/beta hydrolase"/>
    <property type="match status" value="1"/>
</dbReference>
<dbReference type="OrthoDB" id="927373at2"/>
<dbReference type="Pfam" id="PF01764">
    <property type="entry name" value="Lipase_3"/>
    <property type="match status" value="1"/>
</dbReference>
<name>A0A4Q5LUT8_9BACT</name>
<protein>
    <submittedName>
        <fullName evidence="2">Lipase family protein</fullName>
    </submittedName>
</protein>
<dbReference type="SUPFAM" id="SSF53474">
    <property type="entry name" value="alpha/beta-Hydrolases"/>
    <property type="match status" value="1"/>
</dbReference>
<feature type="domain" description="Fungal lipase-type" evidence="1">
    <location>
        <begin position="120"/>
        <end position="247"/>
    </location>
</feature>
<keyword evidence="3" id="KW-1185">Reference proteome</keyword>
<evidence type="ECO:0000259" key="1">
    <source>
        <dbReference type="Pfam" id="PF01764"/>
    </source>
</evidence>
<dbReference type="RefSeq" id="WP_130023477.1">
    <property type="nucleotide sequence ID" value="NZ_SEWF01000046.1"/>
</dbReference>
<accession>A0A4Q5LUT8</accession>
<dbReference type="InterPro" id="IPR002921">
    <property type="entry name" value="Fungal_lipase-type"/>
</dbReference>
<dbReference type="CDD" id="cd00519">
    <property type="entry name" value="Lipase_3"/>
    <property type="match status" value="1"/>
</dbReference>
<gene>
    <name evidence="2" type="ORF">EWM59_22330</name>
</gene>
<dbReference type="EMBL" id="SEWF01000046">
    <property type="protein sequence ID" value="RYU93402.1"/>
    <property type="molecule type" value="Genomic_DNA"/>
</dbReference>
<evidence type="ECO:0000313" key="3">
    <source>
        <dbReference type="Proteomes" id="UP000293162"/>
    </source>
</evidence>
<reference evidence="2 3" key="1">
    <citation type="submission" date="2019-02" db="EMBL/GenBank/DDBJ databases">
        <title>Bacterial novel species Emticicia sp. 17J42-9 isolated from soil.</title>
        <authorList>
            <person name="Jung H.-Y."/>
        </authorList>
    </citation>
    <scope>NUCLEOTIDE SEQUENCE [LARGE SCALE GENOMIC DNA]</scope>
    <source>
        <strain evidence="2 3">17J42-9</strain>
    </source>
</reference>
<dbReference type="InterPro" id="IPR029058">
    <property type="entry name" value="AB_hydrolase_fold"/>
</dbReference>
<comment type="caution">
    <text evidence="2">The sequence shown here is derived from an EMBL/GenBank/DDBJ whole genome shotgun (WGS) entry which is preliminary data.</text>
</comment>
<sequence length="371" mass="42613">MPLKNHLSPLFLCCLFISQSIFGQILKPGFDKAEYIETLKINQKVHIALSKWTNPSDVPDPQEYNFLYRSPVVAFDNIWDLWVHKTKPLAVVSVQGSIQTEASFLANLYAAMIPAKGELQLDKDFRFIYTLSNNPKAAVHVGWFVAMAYLSKTIEHKIDSCYQAGIKDFILTGHSQGGGITFLLNAYLENLKTAKKLPQDIRFKTYCSAGPKPGNLFFAYDYENMTQGGWAYNVVNTADWVPDVPFTVQTVDDFTAVNPFYGAKALIKKQKFPKNIALKHVYKQMSKPSFKAQKNYQKYLGKMVSMAVKKQIPDFITPQYYNSNYYVRTGNTIVLYADDEYFKLYSNDPNNQNIWQHHLPKQYLYLIEKMK</sequence>
<evidence type="ECO:0000313" key="2">
    <source>
        <dbReference type="EMBL" id="RYU93402.1"/>
    </source>
</evidence>
<organism evidence="2 3">
    <name type="scientific">Emticicia agri</name>
    <dbReference type="NCBI Taxonomy" id="2492393"/>
    <lineage>
        <taxon>Bacteria</taxon>
        <taxon>Pseudomonadati</taxon>
        <taxon>Bacteroidota</taxon>
        <taxon>Cytophagia</taxon>
        <taxon>Cytophagales</taxon>
        <taxon>Leadbetterellaceae</taxon>
        <taxon>Emticicia</taxon>
    </lineage>
</organism>
<dbReference type="Proteomes" id="UP000293162">
    <property type="component" value="Unassembled WGS sequence"/>
</dbReference>
<dbReference type="AlphaFoldDB" id="A0A4Q5LUT8"/>